<reference evidence="5 6" key="1">
    <citation type="submission" date="2021-05" db="EMBL/GenBank/DDBJ databases">
        <title>A Polyphasic approach of four new species of the genus Ohtaekwangia: Ohtaekwangia histidinii sp. nov., Ohtaekwangia cretensis sp. nov., Ohtaekwangia indiensis sp. nov., Ohtaekwangia reichenbachii sp. nov. from diverse environment.</title>
        <authorList>
            <person name="Octaviana S."/>
        </authorList>
    </citation>
    <scope>NUCLEOTIDE SEQUENCE [LARGE SCALE GENOMIC DNA]</scope>
    <source>
        <strain evidence="5 6">PWU20</strain>
    </source>
</reference>
<dbReference type="RefSeq" id="WP_254154990.1">
    <property type="nucleotide sequence ID" value="NZ_JAHESD010000045.1"/>
</dbReference>
<keyword evidence="2" id="KW-0238">DNA-binding</keyword>
<evidence type="ECO:0000313" key="6">
    <source>
        <dbReference type="Proteomes" id="UP000772618"/>
    </source>
</evidence>
<gene>
    <name evidence="5" type="ORF">KK060_17195</name>
</gene>
<keyword evidence="3" id="KW-0804">Transcription</keyword>
<dbReference type="SMART" id="SM00342">
    <property type="entry name" value="HTH_ARAC"/>
    <property type="match status" value="1"/>
</dbReference>
<evidence type="ECO:0000256" key="3">
    <source>
        <dbReference type="ARBA" id="ARBA00023163"/>
    </source>
</evidence>
<keyword evidence="1" id="KW-0805">Transcription regulation</keyword>
<dbReference type="PANTHER" id="PTHR43280">
    <property type="entry name" value="ARAC-FAMILY TRANSCRIPTIONAL REGULATOR"/>
    <property type="match status" value="1"/>
</dbReference>
<evidence type="ECO:0000256" key="1">
    <source>
        <dbReference type="ARBA" id="ARBA00023015"/>
    </source>
</evidence>
<proteinExistence type="predicted"/>
<dbReference type="PRINTS" id="PR00032">
    <property type="entry name" value="HTHARAC"/>
</dbReference>
<name>A0ABS5VUD4_9BACT</name>
<dbReference type="Proteomes" id="UP000772618">
    <property type="component" value="Unassembled WGS sequence"/>
</dbReference>
<accession>A0ABS5VUD4</accession>
<dbReference type="PANTHER" id="PTHR43280:SF2">
    <property type="entry name" value="HTH-TYPE TRANSCRIPTIONAL REGULATOR EXSA"/>
    <property type="match status" value="1"/>
</dbReference>
<dbReference type="InterPro" id="IPR037923">
    <property type="entry name" value="HTH-like"/>
</dbReference>
<feature type="domain" description="HTH araC/xylS-type" evidence="4">
    <location>
        <begin position="190"/>
        <end position="288"/>
    </location>
</feature>
<dbReference type="SUPFAM" id="SSF46689">
    <property type="entry name" value="Homeodomain-like"/>
    <property type="match status" value="1"/>
</dbReference>
<organism evidence="5 6">
    <name type="scientific">Chryseosolibacter indicus</name>
    <dbReference type="NCBI Taxonomy" id="2782351"/>
    <lineage>
        <taxon>Bacteria</taxon>
        <taxon>Pseudomonadati</taxon>
        <taxon>Bacteroidota</taxon>
        <taxon>Cytophagia</taxon>
        <taxon>Cytophagales</taxon>
        <taxon>Chryseotaleaceae</taxon>
        <taxon>Chryseosolibacter</taxon>
    </lineage>
</organism>
<dbReference type="Gene3D" id="1.10.10.60">
    <property type="entry name" value="Homeodomain-like"/>
    <property type="match status" value="1"/>
</dbReference>
<dbReference type="Pfam" id="PF12833">
    <property type="entry name" value="HTH_18"/>
    <property type="match status" value="1"/>
</dbReference>
<comment type="caution">
    <text evidence="5">The sequence shown here is derived from an EMBL/GenBank/DDBJ whole genome shotgun (WGS) entry which is preliminary data.</text>
</comment>
<dbReference type="PROSITE" id="PS01124">
    <property type="entry name" value="HTH_ARAC_FAMILY_2"/>
    <property type="match status" value="1"/>
</dbReference>
<dbReference type="InterPro" id="IPR009057">
    <property type="entry name" value="Homeodomain-like_sf"/>
</dbReference>
<dbReference type="EMBL" id="JAHESD010000045">
    <property type="protein sequence ID" value="MBT1705032.1"/>
    <property type="molecule type" value="Genomic_DNA"/>
</dbReference>
<dbReference type="SUPFAM" id="SSF51215">
    <property type="entry name" value="Regulatory protein AraC"/>
    <property type="match status" value="1"/>
</dbReference>
<dbReference type="InterPro" id="IPR020449">
    <property type="entry name" value="Tscrpt_reg_AraC-type_HTH"/>
</dbReference>
<dbReference type="InterPro" id="IPR018060">
    <property type="entry name" value="HTH_AraC"/>
</dbReference>
<evidence type="ECO:0000256" key="2">
    <source>
        <dbReference type="ARBA" id="ARBA00023125"/>
    </source>
</evidence>
<keyword evidence="6" id="KW-1185">Reference proteome</keyword>
<evidence type="ECO:0000313" key="5">
    <source>
        <dbReference type="EMBL" id="MBT1705032.1"/>
    </source>
</evidence>
<protein>
    <submittedName>
        <fullName evidence="5">AraC family transcriptional regulator</fullName>
    </submittedName>
</protein>
<evidence type="ECO:0000259" key="4">
    <source>
        <dbReference type="PROSITE" id="PS01124"/>
    </source>
</evidence>
<sequence>MALKSTSIPVNSIAAQVGAGIFVGRISSEDVHLYEQFEEFDIIKRSHRDAYHLFFLQEKGTTTLEIDFQKHAVRPSSVMFIHQNQVHRTLSFKNATVSVWAVTNENISAEYLKLLEDIAPAKPLALTQEAFSIICDAVSLCAKLSARKNEKLHHLLLSGSCNTLVGLVISQYLIRSKPAGKLSRFEIITKAFKAILERNFATAKRPREYAQRLNVSTAYLNECIKNATGHSISHHIQQRIILEAKRLLYHSDKSIKEIATELGYDDYPYFSRLFTKVTGITPMTFRNKNHD</sequence>